<dbReference type="Pfam" id="PF00800">
    <property type="entry name" value="PDT"/>
    <property type="match status" value="1"/>
</dbReference>
<dbReference type="GO" id="GO:0009094">
    <property type="term" value="P:L-phenylalanine biosynthetic process"/>
    <property type="evidence" value="ECO:0007669"/>
    <property type="project" value="UniProtKB-UniPathway"/>
</dbReference>
<comment type="caution">
    <text evidence="11">The sequence shown here is derived from an EMBL/GenBank/DDBJ whole genome shotgun (WGS) entry which is preliminary data.</text>
</comment>
<dbReference type="InterPro" id="IPR001086">
    <property type="entry name" value="Preph_deHydtase"/>
</dbReference>
<keyword evidence="3" id="KW-0028">Amino-acid biosynthesis</keyword>
<keyword evidence="12" id="KW-1185">Reference proteome</keyword>
<reference evidence="11" key="1">
    <citation type="submission" date="2017-02" db="EMBL/GenBank/DDBJ databases">
        <title>Draft Genome Sequence of the Salt Water Bacterium Oceanospirillum linum ATCC 11336.</title>
        <authorList>
            <person name="Trachtenberg A.M."/>
            <person name="Carney J.G."/>
            <person name="Linnane J.D."/>
            <person name="Rheaume B.A."/>
            <person name="Pitts N.L."/>
            <person name="Mykles D.L."/>
            <person name="Maclea K.S."/>
        </authorList>
    </citation>
    <scope>NUCLEOTIDE SEQUENCE [LARGE SCALE GENOMIC DNA]</scope>
    <source>
        <strain evidence="11">ATCC 11336</strain>
    </source>
</reference>
<dbReference type="PROSITE" id="PS51671">
    <property type="entry name" value="ACT"/>
    <property type="match status" value="1"/>
</dbReference>
<dbReference type="GO" id="GO:0004664">
    <property type="term" value="F:prephenate dehydratase activity"/>
    <property type="evidence" value="ECO:0007669"/>
    <property type="project" value="UniProtKB-EC"/>
</dbReference>
<evidence type="ECO:0000256" key="5">
    <source>
        <dbReference type="ARBA" id="ARBA00023222"/>
    </source>
</evidence>
<dbReference type="PIRSF" id="PIRSF001500">
    <property type="entry name" value="Chor_mut_pdt_Ppr"/>
    <property type="match status" value="1"/>
</dbReference>
<dbReference type="GO" id="GO:0005737">
    <property type="term" value="C:cytoplasm"/>
    <property type="evidence" value="ECO:0007669"/>
    <property type="project" value="TreeGrafter"/>
</dbReference>
<dbReference type="AlphaFoldDB" id="A0A1T1HB79"/>
<evidence type="ECO:0000256" key="1">
    <source>
        <dbReference type="ARBA" id="ARBA00004741"/>
    </source>
</evidence>
<evidence type="ECO:0000313" key="11">
    <source>
        <dbReference type="EMBL" id="OOV87010.1"/>
    </source>
</evidence>
<dbReference type="CDD" id="cd04905">
    <property type="entry name" value="ACT_CM-PDT"/>
    <property type="match status" value="1"/>
</dbReference>
<keyword evidence="6" id="KW-0456">Lyase</keyword>
<dbReference type="InterPro" id="IPR045865">
    <property type="entry name" value="ACT-like_dom_sf"/>
</dbReference>
<dbReference type="STRING" id="966.BTA35_0208325"/>
<evidence type="ECO:0000313" key="12">
    <source>
        <dbReference type="Proteomes" id="UP000190064"/>
    </source>
</evidence>
<name>A0A1T1HB79_OCELI</name>
<evidence type="ECO:0000256" key="2">
    <source>
        <dbReference type="ARBA" id="ARBA00013147"/>
    </source>
</evidence>
<dbReference type="SUPFAM" id="SSF53850">
    <property type="entry name" value="Periplasmic binding protein-like II"/>
    <property type="match status" value="1"/>
</dbReference>
<evidence type="ECO:0000256" key="7">
    <source>
        <dbReference type="ARBA" id="ARBA00047848"/>
    </source>
</evidence>
<comment type="pathway">
    <text evidence="1">Amino-acid biosynthesis; L-phenylalanine biosynthesis; phenylpyruvate from prephenate: step 1/1.</text>
</comment>
<sequence>MSVSEIKTSPSKYDQVIAFQGHLGAYSHLACRNARPHLSPVPCATFTEAMQKVERKEAGLAMIPIENSTAGRVEEIYRQLPKTQLSIVGEHFEGISHCLIALKGSSLSQIKTVCSHPQALAQCDSNIMQLGLETDVKSDTAGAAHEIMQLQDQSRAAIASSLAAELYDMDILRENFQDHDGNTTRFIILSREADMPEYRSGQKYLTSLMFRVRNLPAALYKAMGGFATNGINMVKLESYMDTGSFQATSFYMDVEAHQCEQGMINALEELSFFAEDIRILGTYIPSPWRQSKGAIS</sequence>
<accession>A0A1T1HB79</accession>
<feature type="domain" description="Prephenate dehydratase" evidence="9">
    <location>
        <begin position="16"/>
        <end position="191"/>
    </location>
</feature>
<keyword evidence="5" id="KW-0584">Phenylalanine biosynthesis</keyword>
<dbReference type="InterPro" id="IPR018528">
    <property type="entry name" value="Preph_deHydtase_CS"/>
</dbReference>
<dbReference type="EMBL" id="MTSD02000003">
    <property type="protein sequence ID" value="OOV87010.1"/>
    <property type="molecule type" value="Genomic_DNA"/>
</dbReference>
<organism evidence="11 12">
    <name type="scientific">Oceanospirillum linum</name>
    <dbReference type="NCBI Taxonomy" id="966"/>
    <lineage>
        <taxon>Bacteria</taxon>
        <taxon>Pseudomonadati</taxon>
        <taxon>Pseudomonadota</taxon>
        <taxon>Gammaproteobacteria</taxon>
        <taxon>Oceanospirillales</taxon>
        <taxon>Oceanospirillaceae</taxon>
        <taxon>Oceanospirillum</taxon>
    </lineage>
</organism>
<dbReference type="PANTHER" id="PTHR21022">
    <property type="entry name" value="PREPHENATE DEHYDRATASE P PROTEIN"/>
    <property type="match status" value="1"/>
</dbReference>
<evidence type="ECO:0000259" key="10">
    <source>
        <dbReference type="PROSITE" id="PS51671"/>
    </source>
</evidence>
<evidence type="ECO:0000256" key="4">
    <source>
        <dbReference type="ARBA" id="ARBA00023141"/>
    </source>
</evidence>
<feature type="domain" description="ACT" evidence="10">
    <location>
        <begin position="207"/>
        <end position="284"/>
    </location>
</feature>
<dbReference type="InterPro" id="IPR002912">
    <property type="entry name" value="ACT_dom"/>
</dbReference>
<evidence type="ECO:0000256" key="6">
    <source>
        <dbReference type="ARBA" id="ARBA00023239"/>
    </source>
</evidence>
<dbReference type="NCBIfam" id="NF008866">
    <property type="entry name" value="PRK11899.1"/>
    <property type="match status" value="1"/>
</dbReference>
<protein>
    <recommendedName>
        <fullName evidence="2">prephenate dehydratase</fullName>
        <ecNumber evidence="2">4.2.1.51</ecNumber>
    </recommendedName>
</protein>
<dbReference type="Gene3D" id="3.40.190.10">
    <property type="entry name" value="Periplasmic binding protein-like II"/>
    <property type="match status" value="2"/>
</dbReference>
<dbReference type="InterPro" id="IPR008242">
    <property type="entry name" value="Chor_mutase/pphenate_deHydtase"/>
</dbReference>
<evidence type="ECO:0000259" key="9">
    <source>
        <dbReference type="PROSITE" id="PS51171"/>
    </source>
</evidence>
<gene>
    <name evidence="11" type="ORF">BTA35_0208325</name>
</gene>
<dbReference type="SUPFAM" id="SSF55021">
    <property type="entry name" value="ACT-like"/>
    <property type="match status" value="1"/>
</dbReference>
<dbReference type="Gene3D" id="3.30.70.260">
    <property type="match status" value="1"/>
</dbReference>
<dbReference type="PROSITE" id="PS00857">
    <property type="entry name" value="PREPHENATE_DEHYDR_1"/>
    <property type="match status" value="1"/>
</dbReference>
<dbReference type="CDD" id="cd13631">
    <property type="entry name" value="PBP2_Ct-PDT_like"/>
    <property type="match status" value="1"/>
</dbReference>
<dbReference type="UniPathway" id="UPA00121">
    <property type="reaction ID" value="UER00345"/>
</dbReference>
<keyword evidence="4" id="KW-0057">Aromatic amino acid biosynthesis</keyword>
<evidence type="ECO:0000256" key="3">
    <source>
        <dbReference type="ARBA" id="ARBA00022605"/>
    </source>
</evidence>
<proteinExistence type="predicted"/>
<comment type="catalytic activity">
    <reaction evidence="7">
        <text>prephenate + H(+) = 3-phenylpyruvate + CO2 + H2O</text>
        <dbReference type="Rhea" id="RHEA:21648"/>
        <dbReference type="ChEBI" id="CHEBI:15377"/>
        <dbReference type="ChEBI" id="CHEBI:15378"/>
        <dbReference type="ChEBI" id="CHEBI:16526"/>
        <dbReference type="ChEBI" id="CHEBI:18005"/>
        <dbReference type="ChEBI" id="CHEBI:29934"/>
        <dbReference type="EC" id="4.2.1.51"/>
    </reaction>
</comment>
<dbReference type="EC" id="4.2.1.51" evidence="2"/>
<evidence type="ECO:0000256" key="8">
    <source>
        <dbReference type="PIRSR" id="PIRSR001500-2"/>
    </source>
</evidence>
<dbReference type="Proteomes" id="UP000190064">
    <property type="component" value="Unassembled WGS sequence"/>
</dbReference>
<dbReference type="PROSITE" id="PS51171">
    <property type="entry name" value="PREPHENATE_DEHYDR_3"/>
    <property type="match status" value="1"/>
</dbReference>
<feature type="site" description="Essential for prephenate dehydratase activity" evidence="8">
    <location>
        <position position="184"/>
    </location>
</feature>
<dbReference type="PANTHER" id="PTHR21022:SF19">
    <property type="entry name" value="PREPHENATE DEHYDRATASE-RELATED"/>
    <property type="match status" value="1"/>
</dbReference>